<sequence length="113" mass="12729">MIMLMQSFMLTPFQHKRPSGREHMHPAIAIHYEFAALVIEVRQLHTSVFQLLVRLCSVVGGMFATSTILNALFRRALCLSGFEVCSSRITNNTVQTIPAMNLASESKYKIVET</sequence>
<dbReference type="STRING" id="6265.A0A0B2V113"/>
<accession>A0A0B2V113</accession>
<organism evidence="2 3">
    <name type="scientific">Toxocara canis</name>
    <name type="common">Canine roundworm</name>
    <dbReference type="NCBI Taxonomy" id="6265"/>
    <lineage>
        <taxon>Eukaryota</taxon>
        <taxon>Metazoa</taxon>
        <taxon>Ecdysozoa</taxon>
        <taxon>Nematoda</taxon>
        <taxon>Chromadorea</taxon>
        <taxon>Rhabditida</taxon>
        <taxon>Spirurina</taxon>
        <taxon>Ascaridomorpha</taxon>
        <taxon>Ascaridoidea</taxon>
        <taxon>Toxocaridae</taxon>
        <taxon>Toxocara</taxon>
    </lineage>
</organism>
<comment type="caution">
    <text evidence="2">The sequence shown here is derived from an EMBL/GenBank/DDBJ whole genome shotgun (WGS) entry which is preliminary data.</text>
</comment>
<dbReference type="AlphaFoldDB" id="A0A0B2V113"/>
<reference evidence="2 3" key="1">
    <citation type="submission" date="2014-11" db="EMBL/GenBank/DDBJ databases">
        <title>Genetic blueprint of the zoonotic pathogen Toxocara canis.</title>
        <authorList>
            <person name="Zhu X.-Q."/>
            <person name="Korhonen P.K."/>
            <person name="Cai H."/>
            <person name="Young N.D."/>
            <person name="Nejsum P."/>
            <person name="von Samson-Himmelstjerna G."/>
            <person name="Boag P.R."/>
            <person name="Tan P."/>
            <person name="Li Q."/>
            <person name="Min J."/>
            <person name="Yang Y."/>
            <person name="Wang X."/>
            <person name="Fang X."/>
            <person name="Hall R.S."/>
            <person name="Hofmann A."/>
            <person name="Sternberg P.W."/>
            <person name="Jex A.R."/>
            <person name="Gasser R.B."/>
        </authorList>
    </citation>
    <scope>NUCLEOTIDE SEQUENCE [LARGE SCALE GENOMIC DNA]</scope>
    <source>
        <strain evidence="2">PN_DK_2014</strain>
    </source>
</reference>
<keyword evidence="3" id="KW-1185">Reference proteome</keyword>
<evidence type="ECO:0000313" key="3">
    <source>
        <dbReference type="Proteomes" id="UP000031036"/>
    </source>
</evidence>
<protein>
    <recommendedName>
        <fullName evidence="1">Endoplasmic reticulum vesicle transporter C-terminal domain-containing protein</fullName>
    </recommendedName>
</protein>
<dbReference type="Pfam" id="PF07970">
    <property type="entry name" value="COPIIcoated_ERV"/>
    <property type="match status" value="1"/>
</dbReference>
<dbReference type="OrthoDB" id="2382881at2759"/>
<evidence type="ECO:0000259" key="1">
    <source>
        <dbReference type="Pfam" id="PF07970"/>
    </source>
</evidence>
<name>A0A0B2V113_TOXCA</name>
<dbReference type="EMBL" id="JPKZ01002781">
    <property type="protein sequence ID" value="KHN75112.1"/>
    <property type="molecule type" value="Genomic_DNA"/>
</dbReference>
<dbReference type="InterPro" id="IPR012936">
    <property type="entry name" value="Erv_C"/>
</dbReference>
<gene>
    <name evidence="2" type="ORF">Tcan_09357</name>
</gene>
<feature type="domain" description="Endoplasmic reticulum vesicle transporter C-terminal" evidence="1">
    <location>
        <begin position="14"/>
        <end position="69"/>
    </location>
</feature>
<dbReference type="Proteomes" id="UP000031036">
    <property type="component" value="Unassembled WGS sequence"/>
</dbReference>
<proteinExistence type="predicted"/>
<evidence type="ECO:0000313" key="2">
    <source>
        <dbReference type="EMBL" id="KHN75112.1"/>
    </source>
</evidence>